<evidence type="ECO:0000256" key="1">
    <source>
        <dbReference type="ARBA" id="ARBA00004496"/>
    </source>
</evidence>
<dbReference type="Gene3D" id="3.40.1780.10">
    <property type="entry name" value="QueA-like"/>
    <property type="match status" value="1"/>
</dbReference>
<keyword evidence="5 13" id="KW-0808">Transferase</keyword>
<dbReference type="InterPro" id="IPR042118">
    <property type="entry name" value="QueA_dom1"/>
</dbReference>
<evidence type="ECO:0000256" key="8">
    <source>
        <dbReference type="ARBA" id="ARBA00052751"/>
    </source>
</evidence>
<dbReference type="InterPro" id="IPR036100">
    <property type="entry name" value="QueA_sf"/>
</dbReference>
<reference evidence="15" key="1">
    <citation type="submission" date="2016-10" db="EMBL/GenBank/DDBJ databases">
        <authorList>
            <person name="Varghese N."/>
            <person name="Submissions S."/>
        </authorList>
    </citation>
    <scope>NUCLEOTIDE SEQUENCE [LARGE SCALE GENOMIC DNA]</scope>
    <source>
        <strain evidence="15">DSM 3384</strain>
    </source>
</reference>
<keyword evidence="7 13" id="KW-0671">Queuosine biosynthesis</keyword>
<sequence length="353" mass="39770">MFQLSDYAYDLPPQKIAQTPCKNRSNSRLLHLDRNSGIVAHHQFDDILTLLKDDDLLVINNTKVVPARLFGQKETGGKIEVLIIDYAAGMKHLEKTGFFQCDCLVKASKSPKKGARLYLADTVEARVEQVKGNVFEIRFLNGDKFSDFLKKSGKIPLPPYIKREDPSSGQTDPDDYQTVYASNEGAVAAPTAGLHFTNSLMADLKKKGIEFAPITLHVGYGTFVPVRVQDIREHQIHSEYFSLSKDSSDKINRAKHQNRRIVAVGTTSVRTLEFLSDETGFVTAQTGQCDLFIYPGYTFKCVDAMITNFHLPESTLLMLISAFYSREHILDAYQEAINKDYRFFSYGDAMLIE</sequence>
<accession>A0A1H2HHD2</accession>
<dbReference type="RefSeq" id="WP_092234423.1">
    <property type="nucleotide sequence ID" value="NZ_FNLL01000006.1"/>
</dbReference>
<comment type="catalytic activity">
    <reaction evidence="8 13">
        <text>7-aminomethyl-7-carbaguanosine(34) in tRNA + S-adenosyl-L-methionine = epoxyqueuosine(34) in tRNA + adenine + L-methionine + 2 H(+)</text>
        <dbReference type="Rhea" id="RHEA:32155"/>
        <dbReference type="Rhea" id="RHEA-COMP:10342"/>
        <dbReference type="Rhea" id="RHEA-COMP:18582"/>
        <dbReference type="ChEBI" id="CHEBI:15378"/>
        <dbReference type="ChEBI" id="CHEBI:16708"/>
        <dbReference type="ChEBI" id="CHEBI:57844"/>
        <dbReference type="ChEBI" id="CHEBI:59789"/>
        <dbReference type="ChEBI" id="CHEBI:82833"/>
        <dbReference type="ChEBI" id="CHEBI:194443"/>
        <dbReference type="EC" id="2.4.99.17"/>
    </reaction>
</comment>
<dbReference type="GO" id="GO:0005737">
    <property type="term" value="C:cytoplasm"/>
    <property type="evidence" value="ECO:0007669"/>
    <property type="project" value="UniProtKB-SubCell"/>
</dbReference>
<dbReference type="Pfam" id="PF02547">
    <property type="entry name" value="Queuosine_synth"/>
    <property type="match status" value="1"/>
</dbReference>
<gene>
    <name evidence="13" type="primary">queA</name>
    <name evidence="14" type="ORF">SAMN04487931_106248</name>
</gene>
<dbReference type="AlphaFoldDB" id="A0A1H2HHD2"/>
<evidence type="ECO:0000256" key="10">
    <source>
        <dbReference type="ARBA" id="ARBA00066503"/>
    </source>
</evidence>
<evidence type="ECO:0000256" key="6">
    <source>
        <dbReference type="ARBA" id="ARBA00022691"/>
    </source>
</evidence>
<dbReference type="UniPathway" id="UPA00392"/>
<proteinExistence type="inferred from homology"/>
<keyword evidence="14" id="KW-0413">Isomerase</keyword>
<comment type="subunit">
    <text evidence="3 13">Monomer.</text>
</comment>
<keyword evidence="4 13" id="KW-0963">Cytoplasm</keyword>
<dbReference type="NCBIfam" id="NF001140">
    <property type="entry name" value="PRK00147.1"/>
    <property type="match status" value="1"/>
</dbReference>
<dbReference type="InterPro" id="IPR042119">
    <property type="entry name" value="QueA_dom2"/>
</dbReference>
<dbReference type="GO" id="GO:0008616">
    <property type="term" value="P:tRNA queuosine(34) biosynthetic process"/>
    <property type="evidence" value="ECO:0007669"/>
    <property type="project" value="UniProtKB-UniRule"/>
</dbReference>
<comment type="pathway">
    <text evidence="2 13">tRNA modification; tRNA-queuosine biosynthesis.</text>
</comment>
<dbReference type="PANTHER" id="PTHR30307:SF0">
    <property type="entry name" value="S-ADENOSYLMETHIONINE:TRNA RIBOSYLTRANSFERASE-ISOMERASE"/>
    <property type="match status" value="1"/>
</dbReference>
<evidence type="ECO:0000256" key="12">
    <source>
        <dbReference type="ARBA" id="ARBA00076160"/>
    </source>
</evidence>
<dbReference type="Gene3D" id="2.40.10.240">
    <property type="entry name" value="QueA-like"/>
    <property type="match status" value="1"/>
</dbReference>
<evidence type="ECO:0000313" key="15">
    <source>
        <dbReference type="Proteomes" id="UP000199608"/>
    </source>
</evidence>
<evidence type="ECO:0000256" key="3">
    <source>
        <dbReference type="ARBA" id="ARBA00011245"/>
    </source>
</evidence>
<name>A0A1H2HHD2_9BACT</name>
<dbReference type="Proteomes" id="UP000199608">
    <property type="component" value="Unassembled WGS sequence"/>
</dbReference>
<organism evidence="14 15">
    <name type="scientific">Desulfobacula phenolica</name>
    <dbReference type="NCBI Taxonomy" id="90732"/>
    <lineage>
        <taxon>Bacteria</taxon>
        <taxon>Pseudomonadati</taxon>
        <taxon>Thermodesulfobacteriota</taxon>
        <taxon>Desulfobacteria</taxon>
        <taxon>Desulfobacterales</taxon>
        <taxon>Desulfobacteraceae</taxon>
        <taxon>Desulfobacula</taxon>
    </lineage>
</organism>
<comment type="subcellular location">
    <subcellularLocation>
        <location evidence="1 13">Cytoplasm</location>
    </subcellularLocation>
</comment>
<evidence type="ECO:0000256" key="7">
    <source>
        <dbReference type="ARBA" id="ARBA00022785"/>
    </source>
</evidence>
<evidence type="ECO:0000256" key="4">
    <source>
        <dbReference type="ARBA" id="ARBA00022490"/>
    </source>
</evidence>
<keyword evidence="6 13" id="KW-0949">S-adenosyl-L-methionine</keyword>
<dbReference type="SUPFAM" id="SSF111337">
    <property type="entry name" value="QueA-like"/>
    <property type="match status" value="1"/>
</dbReference>
<evidence type="ECO:0000256" key="2">
    <source>
        <dbReference type="ARBA" id="ARBA00004691"/>
    </source>
</evidence>
<dbReference type="InterPro" id="IPR003699">
    <property type="entry name" value="QueA"/>
</dbReference>
<dbReference type="PANTHER" id="PTHR30307">
    <property type="entry name" value="S-ADENOSYLMETHIONINE:TRNA RIBOSYLTRANSFERASE-ISOMERASE"/>
    <property type="match status" value="1"/>
</dbReference>
<dbReference type="HAMAP" id="MF_00113">
    <property type="entry name" value="QueA"/>
    <property type="match status" value="1"/>
</dbReference>
<evidence type="ECO:0000256" key="13">
    <source>
        <dbReference type="HAMAP-Rule" id="MF_00113"/>
    </source>
</evidence>
<dbReference type="EC" id="2.4.99.17" evidence="10 13"/>
<dbReference type="FunFam" id="3.40.1780.10:FF:000001">
    <property type="entry name" value="S-adenosylmethionine:tRNA ribosyltransferase-isomerase"/>
    <property type="match status" value="1"/>
</dbReference>
<evidence type="ECO:0000256" key="11">
    <source>
        <dbReference type="ARBA" id="ARBA00069325"/>
    </source>
</evidence>
<keyword evidence="15" id="KW-1185">Reference proteome</keyword>
<evidence type="ECO:0000313" key="14">
    <source>
        <dbReference type="EMBL" id="SDU31297.1"/>
    </source>
</evidence>
<evidence type="ECO:0000256" key="5">
    <source>
        <dbReference type="ARBA" id="ARBA00022679"/>
    </source>
</evidence>
<protein>
    <recommendedName>
        <fullName evidence="11 13">S-adenosylmethionine:tRNA ribosyltransferase-isomerase</fullName>
        <ecNumber evidence="10 13">2.4.99.17</ecNumber>
    </recommendedName>
    <alternativeName>
        <fullName evidence="12 13">Queuosine biosynthesis protein QueA</fullName>
    </alternativeName>
</protein>
<dbReference type="NCBIfam" id="TIGR00113">
    <property type="entry name" value="queA"/>
    <property type="match status" value="1"/>
</dbReference>
<comment type="function">
    <text evidence="13">Transfers and isomerizes the ribose moiety from AdoMet to the 7-aminomethyl group of 7-deazaguanine (preQ1-tRNA) to give epoxyqueuosine (oQ-tRNA).</text>
</comment>
<dbReference type="EMBL" id="FNLL01000006">
    <property type="protein sequence ID" value="SDU31297.1"/>
    <property type="molecule type" value="Genomic_DNA"/>
</dbReference>
<dbReference type="GO" id="GO:0051075">
    <property type="term" value="F:S-adenosylmethionine:tRNA ribosyltransferase-isomerase activity"/>
    <property type="evidence" value="ECO:0007669"/>
    <property type="project" value="UniProtKB-EC"/>
</dbReference>
<evidence type="ECO:0000256" key="9">
    <source>
        <dbReference type="ARBA" id="ARBA00061210"/>
    </source>
</evidence>
<comment type="similarity">
    <text evidence="9 13">Belongs to the QueA family.</text>
</comment>